<dbReference type="eggNOG" id="KOG0214">
    <property type="taxonomic scope" value="Eukaryota"/>
</dbReference>
<dbReference type="InterPro" id="IPR015712">
    <property type="entry name" value="DNA-dir_RNA_pol_su2"/>
</dbReference>
<evidence type="ECO:0000313" key="8">
    <source>
        <dbReference type="EMBL" id="EFH56455.1"/>
    </source>
</evidence>
<sequence>ICECMIAHGAAHFLKGRLFDQGDAYTVHVCEVCGLITIANMKKNSFECRGGKNRIDINIVSIPYACKLLFQELILWQWQLHHGCLL</sequence>
<keyword evidence="6" id="KW-0804">Transcription</keyword>
<evidence type="ECO:0000256" key="3">
    <source>
        <dbReference type="ARBA" id="ARBA00022478"/>
    </source>
</evidence>
<keyword evidence="3" id="KW-0240">DNA-directed RNA polymerase</keyword>
<accession>D7LD82</accession>
<organism evidence="9">
    <name type="scientific">Arabidopsis lyrata subsp. lyrata</name>
    <name type="common">Lyre-leaved rock-cress</name>
    <dbReference type="NCBI Taxonomy" id="81972"/>
    <lineage>
        <taxon>Eukaryota</taxon>
        <taxon>Viridiplantae</taxon>
        <taxon>Streptophyta</taxon>
        <taxon>Embryophyta</taxon>
        <taxon>Tracheophyta</taxon>
        <taxon>Spermatophyta</taxon>
        <taxon>Magnoliopsida</taxon>
        <taxon>eudicotyledons</taxon>
        <taxon>Gunneridae</taxon>
        <taxon>Pentapetalae</taxon>
        <taxon>rosids</taxon>
        <taxon>malvids</taxon>
        <taxon>Brassicales</taxon>
        <taxon>Brassicaceae</taxon>
        <taxon>Camelineae</taxon>
        <taxon>Arabidopsis</taxon>
    </lineage>
</organism>
<keyword evidence="9" id="KW-1185">Reference proteome</keyword>
<dbReference type="STRING" id="81972.D7LD82"/>
<evidence type="ECO:0000313" key="9">
    <source>
        <dbReference type="Proteomes" id="UP000008694"/>
    </source>
</evidence>
<dbReference type="GO" id="GO:0032549">
    <property type="term" value="F:ribonucleoside binding"/>
    <property type="evidence" value="ECO:0007669"/>
    <property type="project" value="InterPro"/>
</dbReference>
<dbReference type="GO" id="GO:0006351">
    <property type="term" value="P:DNA-templated transcription"/>
    <property type="evidence" value="ECO:0007669"/>
    <property type="project" value="InterPro"/>
</dbReference>
<evidence type="ECO:0000256" key="4">
    <source>
        <dbReference type="ARBA" id="ARBA00022679"/>
    </source>
</evidence>
<dbReference type="GO" id="GO:0003899">
    <property type="term" value="F:DNA-directed RNA polymerase activity"/>
    <property type="evidence" value="ECO:0007669"/>
    <property type="project" value="UniProtKB-EC"/>
</dbReference>
<dbReference type="Gene3D" id="3.90.1800.10">
    <property type="entry name" value="RNA polymerase alpha subunit dimerisation domain"/>
    <property type="match status" value="1"/>
</dbReference>
<dbReference type="EMBL" id="GL348716">
    <property type="protein sequence ID" value="EFH56455.1"/>
    <property type="molecule type" value="Genomic_DNA"/>
</dbReference>
<keyword evidence="5" id="KW-0548">Nucleotidyltransferase</keyword>
<dbReference type="InterPro" id="IPR007641">
    <property type="entry name" value="RNA_pol_Rpb2_7"/>
</dbReference>
<feature type="non-terminal residue" evidence="8">
    <location>
        <position position="1"/>
    </location>
</feature>
<keyword evidence="4" id="KW-0808">Transferase</keyword>
<dbReference type="HOGENOM" id="CLU_2504398_0_0_1"/>
<dbReference type="Gramene" id="Al_scaffold_0004_3263">
    <property type="protein sequence ID" value="Al_scaffold_0004_3263"/>
    <property type="gene ID" value="Al_scaffold_0004_3263"/>
</dbReference>
<proteinExistence type="inferred from homology"/>
<evidence type="ECO:0000256" key="1">
    <source>
        <dbReference type="ARBA" id="ARBA00006835"/>
    </source>
</evidence>
<dbReference type="GO" id="GO:0000428">
    <property type="term" value="C:DNA-directed RNA polymerase complex"/>
    <property type="evidence" value="ECO:0007669"/>
    <property type="project" value="UniProtKB-KW"/>
</dbReference>
<evidence type="ECO:0000259" key="7">
    <source>
        <dbReference type="Pfam" id="PF04560"/>
    </source>
</evidence>
<dbReference type="Pfam" id="PF04560">
    <property type="entry name" value="RNA_pol_Rpb2_7"/>
    <property type="match status" value="1"/>
</dbReference>
<evidence type="ECO:0000256" key="6">
    <source>
        <dbReference type="ARBA" id="ARBA00023163"/>
    </source>
</evidence>
<feature type="domain" description="RNA polymerase Rpb2" evidence="7">
    <location>
        <begin position="3"/>
        <end position="73"/>
    </location>
</feature>
<dbReference type="SUPFAM" id="SSF64484">
    <property type="entry name" value="beta and beta-prime subunits of DNA dependent RNA-polymerase"/>
    <property type="match status" value="1"/>
</dbReference>
<dbReference type="AlphaFoldDB" id="D7LD82"/>
<protein>
    <recommendedName>
        <fullName evidence="2">DNA-directed RNA polymerase</fullName>
        <ecNumber evidence="2">2.7.7.6</ecNumber>
    </recommendedName>
</protein>
<evidence type="ECO:0000256" key="2">
    <source>
        <dbReference type="ARBA" id="ARBA00012418"/>
    </source>
</evidence>
<feature type="non-terminal residue" evidence="8">
    <location>
        <position position="86"/>
    </location>
</feature>
<comment type="similarity">
    <text evidence="1">Belongs to the RNA polymerase beta chain family.</text>
</comment>
<dbReference type="PANTHER" id="PTHR20856">
    <property type="entry name" value="DNA-DIRECTED RNA POLYMERASE I SUBUNIT 2"/>
    <property type="match status" value="1"/>
</dbReference>
<gene>
    <name evidence="8" type="ORF">ARALYDRAFT_670544</name>
</gene>
<evidence type="ECO:0000256" key="5">
    <source>
        <dbReference type="ARBA" id="ARBA00022695"/>
    </source>
</evidence>
<dbReference type="Proteomes" id="UP000008694">
    <property type="component" value="Unassembled WGS sequence"/>
</dbReference>
<dbReference type="GO" id="GO:0003677">
    <property type="term" value="F:DNA binding"/>
    <property type="evidence" value="ECO:0007669"/>
    <property type="project" value="InterPro"/>
</dbReference>
<dbReference type="EC" id="2.7.7.6" evidence="2"/>
<name>D7LD82_ARALL</name>
<reference evidence="9" key="1">
    <citation type="journal article" date="2011" name="Nat. Genet.">
        <title>The Arabidopsis lyrata genome sequence and the basis of rapid genome size change.</title>
        <authorList>
            <person name="Hu T.T."/>
            <person name="Pattyn P."/>
            <person name="Bakker E.G."/>
            <person name="Cao J."/>
            <person name="Cheng J.-F."/>
            <person name="Clark R.M."/>
            <person name="Fahlgren N."/>
            <person name="Fawcett J.A."/>
            <person name="Grimwood J."/>
            <person name="Gundlach H."/>
            <person name="Haberer G."/>
            <person name="Hollister J.D."/>
            <person name="Ossowski S."/>
            <person name="Ottilar R.P."/>
            <person name="Salamov A.A."/>
            <person name="Schneeberger K."/>
            <person name="Spannagl M."/>
            <person name="Wang X."/>
            <person name="Yang L."/>
            <person name="Nasrallah M.E."/>
            <person name="Bergelson J."/>
            <person name="Carrington J.C."/>
            <person name="Gaut B.S."/>
            <person name="Schmutz J."/>
            <person name="Mayer K.F.X."/>
            <person name="Van de Peer Y."/>
            <person name="Grigoriev I.V."/>
            <person name="Nordborg M."/>
            <person name="Weigel D."/>
            <person name="Guo Y.-L."/>
        </authorList>
    </citation>
    <scope>NUCLEOTIDE SEQUENCE [LARGE SCALE GENOMIC DNA]</scope>
    <source>
        <strain evidence="9">cv. MN47</strain>
    </source>
</reference>